<keyword evidence="2" id="KW-0472">Membrane</keyword>
<name>A0A418X2K4_9BURK</name>
<evidence type="ECO:0000313" key="3">
    <source>
        <dbReference type="EMBL" id="RJG06664.1"/>
    </source>
</evidence>
<dbReference type="EMBL" id="QYUN01000002">
    <property type="protein sequence ID" value="RJG06664.1"/>
    <property type="molecule type" value="Genomic_DNA"/>
</dbReference>
<comment type="caution">
    <text evidence="3">The sequence shown here is derived from an EMBL/GenBank/DDBJ whole genome shotgun (WGS) entry which is preliminary data.</text>
</comment>
<reference evidence="3 4" key="1">
    <citation type="submission" date="2018-09" db="EMBL/GenBank/DDBJ databases">
        <authorList>
            <person name="Zhu H."/>
        </authorList>
    </citation>
    <scope>NUCLEOTIDE SEQUENCE [LARGE SCALE GENOMIC DNA]</scope>
    <source>
        <strain evidence="3 4">K2R10-39</strain>
    </source>
</reference>
<feature type="transmembrane region" description="Helical" evidence="2">
    <location>
        <begin position="28"/>
        <end position="44"/>
    </location>
</feature>
<keyword evidence="2" id="KW-1133">Transmembrane helix</keyword>
<sequence>MPDPGAEDTDAGAASVIKNALSDNKGKLAIGVAATLGIMVFYKWREKQMAKDEPEDYARLQRLKAGVKTVDTQARQEEGEDGLTARLAARRNRKEKGAGVA</sequence>
<protein>
    <submittedName>
        <fullName evidence="3">Uncharacterized protein</fullName>
    </submittedName>
</protein>
<gene>
    <name evidence="3" type="ORF">D3870_12165</name>
</gene>
<feature type="region of interest" description="Disordered" evidence="1">
    <location>
        <begin position="71"/>
        <end position="101"/>
    </location>
</feature>
<accession>A0A418X2K4</accession>
<dbReference type="AlphaFoldDB" id="A0A418X2K4"/>
<keyword evidence="4" id="KW-1185">Reference proteome</keyword>
<keyword evidence="2" id="KW-0812">Transmembrane</keyword>
<proteinExistence type="predicted"/>
<evidence type="ECO:0000313" key="4">
    <source>
        <dbReference type="Proteomes" id="UP000285190"/>
    </source>
</evidence>
<evidence type="ECO:0000256" key="1">
    <source>
        <dbReference type="SAM" id="MobiDB-lite"/>
    </source>
</evidence>
<organism evidence="3 4">
    <name type="scientific">Noviherbaspirillum cavernae</name>
    <dbReference type="NCBI Taxonomy" id="2320862"/>
    <lineage>
        <taxon>Bacteria</taxon>
        <taxon>Pseudomonadati</taxon>
        <taxon>Pseudomonadota</taxon>
        <taxon>Betaproteobacteria</taxon>
        <taxon>Burkholderiales</taxon>
        <taxon>Oxalobacteraceae</taxon>
        <taxon>Noviherbaspirillum</taxon>
    </lineage>
</organism>
<dbReference type="Proteomes" id="UP000285190">
    <property type="component" value="Unassembled WGS sequence"/>
</dbReference>
<evidence type="ECO:0000256" key="2">
    <source>
        <dbReference type="SAM" id="Phobius"/>
    </source>
</evidence>